<keyword evidence="7" id="KW-0479">Metal-binding</keyword>
<dbReference type="GO" id="GO:0005886">
    <property type="term" value="C:plasma membrane"/>
    <property type="evidence" value="ECO:0007669"/>
    <property type="project" value="UniProtKB-SubCell"/>
</dbReference>
<protein>
    <submittedName>
        <fullName evidence="15">Zn-dependent protease (Includes SpoIVFB)</fullName>
    </submittedName>
</protein>
<organism evidence="15 16">
    <name type="scientific">Eubacterium coprostanoligenes</name>
    <dbReference type="NCBI Taxonomy" id="290054"/>
    <lineage>
        <taxon>Bacteria</taxon>
        <taxon>Bacillati</taxon>
        <taxon>Bacillota</taxon>
        <taxon>Clostridia</taxon>
        <taxon>Eubacteriales</taxon>
        <taxon>Eubacteriaceae</taxon>
        <taxon>Eubacterium</taxon>
    </lineage>
</organism>
<dbReference type="InterPro" id="IPR052348">
    <property type="entry name" value="Metallopeptidase_M50B"/>
</dbReference>
<dbReference type="PANTHER" id="PTHR35864">
    <property type="entry name" value="ZINC METALLOPROTEASE MJ0611-RELATED"/>
    <property type="match status" value="1"/>
</dbReference>
<keyword evidence="11" id="KW-0482">Metalloprotease</keyword>
<evidence type="ECO:0000256" key="8">
    <source>
        <dbReference type="ARBA" id="ARBA00022801"/>
    </source>
</evidence>
<keyword evidence="10 13" id="KW-1133">Transmembrane helix</keyword>
<sequence>MISIFRYIQQGEYLLAVIAVLSRCFVVFCCLPIHELAHGLMAHLLGDDTAKREGRLSLNPFAHLNPIGTVMIFLFGIGYANPVPINPRNFKNEKGGMALTAFAGPLANILMGFVSVWGYFILAKFAGNSAVGSAIAYFFLYSAQINVMLAVFNLFPIPPLDGSKILAAVLPDKIYYKYMMYERYIMIGLMILLFTGILDTPISFLTSKLLNFISLLPRLVLHI</sequence>
<evidence type="ECO:0000256" key="11">
    <source>
        <dbReference type="ARBA" id="ARBA00023049"/>
    </source>
</evidence>
<dbReference type="OrthoDB" id="9800627at2"/>
<dbReference type="GO" id="GO:0006508">
    <property type="term" value="P:proteolysis"/>
    <property type="evidence" value="ECO:0007669"/>
    <property type="project" value="UniProtKB-KW"/>
</dbReference>
<keyword evidence="5 15" id="KW-0645">Protease</keyword>
<evidence type="ECO:0000256" key="7">
    <source>
        <dbReference type="ARBA" id="ARBA00022723"/>
    </source>
</evidence>
<evidence type="ECO:0000256" key="3">
    <source>
        <dbReference type="ARBA" id="ARBA00007931"/>
    </source>
</evidence>
<evidence type="ECO:0000313" key="15">
    <source>
        <dbReference type="EMBL" id="SJZ67544.1"/>
    </source>
</evidence>
<feature type="domain" description="Peptidase M50" evidence="14">
    <location>
        <begin position="122"/>
        <end position="173"/>
    </location>
</feature>
<dbReference type="InterPro" id="IPR008915">
    <property type="entry name" value="Peptidase_M50"/>
</dbReference>
<dbReference type="Pfam" id="PF02163">
    <property type="entry name" value="Peptidase_M50"/>
    <property type="match status" value="1"/>
</dbReference>
<keyword evidence="12 13" id="KW-0472">Membrane</keyword>
<gene>
    <name evidence="15" type="ORF">SAMN02745114_01299</name>
</gene>
<evidence type="ECO:0000256" key="1">
    <source>
        <dbReference type="ARBA" id="ARBA00001947"/>
    </source>
</evidence>
<evidence type="ECO:0000256" key="5">
    <source>
        <dbReference type="ARBA" id="ARBA00022670"/>
    </source>
</evidence>
<feature type="transmembrane region" description="Helical" evidence="13">
    <location>
        <begin position="134"/>
        <end position="155"/>
    </location>
</feature>
<dbReference type="EMBL" id="FUWW01000013">
    <property type="protein sequence ID" value="SJZ67544.1"/>
    <property type="molecule type" value="Genomic_DNA"/>
</dbReference>
<dbReference type="GO" id="GO:0008237">
    <property type="term" value="F:metallopeptidase activity"/>
    <property type="evidence" value="ECO:0007669"/>
    <property type="project" value="UniProtKB-KW"/>
</dbReference>
<name>A0A1T4ML97_9FIRM</name>
<dbReference type="PANTHER" id="PTHR35864:SF1">
    <property type="entry name" value="ZINC METALLOPROTEASE YWHC-RELATED"/>
    <property type="match status" value="1"/>
</dbReference>
<keyword evidence="4" id="KW-1003">Cell membrane</keyword>
<dbReference type="AlphaFoldDB" id="A0A1T4ML97"/>
<dbReference type="InterPro" id="IPR044537">
    <property type="entry name" value="Rip2-like"/>
</dbReference>
<evidence type="ECO:0000259" key="14">
    <source>
        <dbReference type="Pfam" id="PF02163"/>
    </source>
</evidence>
<comment type="subcellular location">
    <subcellularLocation>
        <location evidence="2">Cell membrane</location>
        <topology evidence="2">Multi-pass membrane protein</topology>
    </subcellularLocation>
</comment>
<keyword evidence="9" id="KW-0862">Zinc</keyword>
<evidence type="ECO:0000256" key="12">
    <source>
        <dbReference type="ARBA" id="ARBA00023136"/>
    </source>
</evidence>
<keyword evidence="6 13" id="KW-0812">Transmembrane</keyword>
<dbReference type="STRING" id="290054.SAMN02745114_01299"/>
<evidence type="ECO:0000256" key="6">
    <source>
        <dbReference type="ARBA" id="ARBA00022692"/>
    </source>
</evidence>
<dbReference type="RefSeq" id="WP_078768768.1">
    <property type="nucleotide sequence ID" value="NZ_FUWW01000013.1"/>
</dbReference>
<feature type="transmembrane region" description="Helical" evidence="13">
    <location>
        <begin position="101"/>
        <end position="122"/>
    </location>
</feature>
<keyword evidence="8" id="KW-0378">Hydrolase</keyword>
<feature type="transmembrane region" description="Helical" evidence="13">
    <location>
        <begin position="12"/>
        <end position="34"/>
    </location>
</feature>
<proteinExistence type="inferred from homology"/>
<feature type="transmembrane region" description="Helical" evidence="13">
    <location>
        <begin position="184"/>
        <end position="205"/>
    </location>
</feature>
<evidence type="ECO:0000256" key="4">
    <source>
        <dbReference type="ARBA" id="ARBA00022475"/>
    </source>
</evidence>
<evidence type="ECO:0000256" key="9">
    <source>
        <dbReference type="ARBA" id="ARBA00022833"/>
    </source>
</evidence>
<dbReference type="CDD" id="cd06158">
    <property type="entry name" value="S2P-M50_like_1"/>
    <property type="match status" value="1"/>
</dbReference>
<comment type="cofactor">
    <cofactor evidence="1">
        <name>Zn(2+)</name>
        <dbReference type="ChEBI" id="CHEBI:29105"/>
    </cofactor>
</comment>
<evidence type="ECO:0000256" key="10">
    <source>
        <dbReference type="ARBA" id="ARBA00022989"/>
    </source>
</evidence>
<evidence type="ECO:0000256" key="13">
    <source>
        <dbReference type="SAM" id="Phobius"/>
    </source>
</evidence>
<evidence type="ECO:0000313" key="16">
    <source>
        <dbReference type="Proteomes" id="UP000190657"/>
    </source>
</evidence>
<dbReference type="GO" id="GO:0046872">
    <property type="term" value="F:metal ion binding"/>
    <property type="evidence" value="ECO:0007669"/>
    <property type="project" value="UniProtKB-KW"/>
</dbReference>
<reference evidence="15 16" key="1">
    <citation type="submission" date="2017-02" db="EMBL/GenBank/DDBJ databases">
        <authorList>
            <person name="Peterson S.W."/>
        </authorList>
    </citation>
    <scope>NUCLEOTIDE SEQUENCE [LARGE SCALE GENOMIC DNA]</scope>
    <source>
        <strain evidence="15 16">ATCC 51222</strain>
    </source>
</reference>
<accession>A0A1T4ML97</accession>
<comment type="similarity">
    <text evidence="3">Belongs to the peptidase M50B family.</text>
</comment>
<keyword evidence="16" id="KW-1185">Reference proteome</keyword>
<dbReference type="Proteomes" id="UP000190657">
    <property type="component" value="Unassembled WGS sequence"/>
</dbReference>
<feature type="transmembrane region" description="Helical" evidence="13">
    <location>
        <begin position="61"/>
        <end position="80"/>
    </location>
</feature>
<evidence type="ECO:0000256" key="2">
    <source>
        <dbReference type="ARBA" id="ARBA00004651"/>
    </source>
</evidence>